<feature type="domain" description="PPIase cyclophilin-type" evidence="4">
    <location>
        <begin position="12"/>
        <end position="160"/>
    </location>
</feature>
<name>A0A8J6AVG8_9EUKA</name>
<comment type="caution">
    <text evidence="5">The sequence shown here is derived from an EMBL/GenBank/DDBJ whole genome shotgun (WGS) entry which is preliminary data.</text>
</comment>
<evidence type="ECO:0000313" key="6">
    <source>
        <dbReference type="Proteomes" id="UP000717585"/>
    </source>
</evidence>
<dbReference type="GO" id="GO:0006457">
    <property type="term" value="P:protein folding"/>
    <property type="evidence" value="ECO:0007669"/>
    <property type="project" value="TreeGrafter"/>
</dbReference>
<dbReference type="AlphaFoldDB" id="A0A8J6AVG8"/>
<proteinExistence type="predicted"/>
<dbReference type="EC" id="5.2.1.8" evidence="1"/>
<dbReference type="InterPro" id="IPR029000">
    <property type="entry name" value="Cyclophilin-like_dom_sf"/>
</dbReference>
<dbReference type="Pfam" id="PF00160">
    <property type="entry name" value="Pro_isomerase"/>
    <property type="match status" value="1"/>
</dbReference>
<evidence type="ECO:0000313" key="5">
    <source>
        <dbReference type="EMBL" id="KAG9393530.1"/>
    </source>
</evidence>
<dbReference type="Proteomes" id="UP000717585">
    <property type="component" value="Unassembled WGS sequence"/>
</dbReference>
<keyword evidence="2" id="KW-0697">Rotamase</keyword>
<dbReference type="PROSITE" id="PS50072">
    <property type="entry name" value="CSA_PPIASE_2"/>
    <property type="match status" value="1"/>
</dbReference>
<dbReference type="GO" id="GO:0005737">
    <property type="term" value="C:cytoplasm"/>
    <property type="evidence" value="ECO:0007669"/>
    <property type="project" value="TreeGrafter"/>
</dbReference>
<dbReference type="EMBL" id="JAHDYR010000024">
    <property type="protein sequence ID" value="KAG9393530.1"/>
    <property type="molecule type" value="Genomic_DNA"/>
</dbReference>
<dbReference type="PANTHER" id="PTHR11071:SF561">
    <property type="entry name" value="PEPTIDYL-PROLYL CIS-TRANS ISOMERASE D-RELATED"/>
    <property type="match status" value="1"/>
</dbReference>
<dbReference type="OrthoDB" id="193499at2759"/>
<dbReference type="SUPFAM" id="SSF50891">
    <property type="entry name" value="Cyclophilin-like"/>
    <property type="match status" value="1"/>
</dbReference>
<organism evidence="5 6">
    <name type="scientific">Carpediemonas membranifera</name>
    <dbReference type="NCBI Taxonomy" id="201153"/>
    <lineage>
        <taxon>Eukaryota</taxon>
        <taxon>Metamonada</taxon>
        <taxon>Carpediemonas-like organisms</taxon>
        <taxon>Carpediemonas</taxon>
    </lineage>
</organism>
<dbReference type="PANTHER" id="PTHR11071">
    <property type="entry name" value="PEPTIDYL-PROLYL CIS-TRANS ISOMERASE"/>
    <property type="match status" value="1"/>
</dbReference>
<protein>
    <recommendedName>
        <fullName evidence="1">peptidylprolyl isomerase</fullName>
        <ecNumber evidence="1">5.2.1.8</ecNumber>
    </recommendedName>
</protein>
<keyword evidence="6" id="KW-1185">Reference proteome</keyword>
<dbReference type="InterPro" id="IPR002130">
    <property type="entry name" value="Cyclophilin-type_PPIase_dom"/>
</dbReference>
<gene>
    <name evidence="5" type="ORF">J8273_5017</name>
</gene>
<dbReference type="PIRSF" id="PIRSF001467">
    <property type="entry name" value="Peptidylpro_ismrse"/>
    <property type="match status" value="1"/>
</dbReference>
<evidence type="ECO:0000256" key="2">
    <source>
        <dbReference type="ARBA" id="ARBA00023110"/>
    </source>
</evidence>
<dbReference type="Gene3D" id="2.40.100.10">
    <property type="entry name" value="Cyclophilin-like"/>
    <property type="match status" value="1"/>
</dbReference>
<dbReference type="GO" id="GO:0016018">
    <property type="term" value="F:cyclosporin A binding"/>
    <property type="evidence" value="ECO:0007669"/>
    <property type="project" value="TreeGrafter"/>
</dbReference>
<sequence length="177" mass="19162">MVIVKDDEIVVFLDLYIETAKIGRVKIKLFDDLSPSCCENFRQFCTGEYTFEGMPIGYKDTVFFGRTHQYLHGGDFVCGDGTGAFSIHGDTFAPTDVNDDALVSHMEPGLLSMVNHGPAGAETPTLGCQFVLTGRPAGHLDGLGYLAIGRIVEGLQFVERACTATDVTVRVGQCGQM</sequence>
<dbReference type="GO" id="GO:0003755">
    <property type="term" value="F:peptidyl-prolyl cis-trans isomerase activity"/>
    <property type="evidence" value="ECO:0007669"/>
    <property type="project" value="UniProtKB-KW"/>
</dbReference>
<dbReference type="InterPro" id="IPR024936">
    <property type="entry name" value="Cyclophilin-type_PPIase"/>
</dbReference>
<keyword evidence="3 5" id="KW-0413">Isomerase</keyword>
<evidence type="ECO:0000259" key="4">
    <source>
        <dbReference type="PROSITE" id="PS50072"/>
    </source>
</evidence>
<evidence type="ECO:0000256" key="3">
    <source>
        <dbReference type="ARBA" id="ARBA00023235"/>
    </source>
</evidence>
<evidence type="ECO:0000256" key="1">
    <source>
        <dbReference type="ARBA" id="ARBA00013194"/>
    </source>
</evidence>
<accession>A0A8J6AVG8</accession>
<reference evidence="5" key="1">
    <citation type="submission" date="2021-05" db="EMBL/GenBank/DDBJ databases">
        <title>A free-living protist that lacks canonical eukaryotic 1 DNA replication and segregation systems.</title>
        <authorList>
            <person name="Salas-Leiva D.E."/>
            <person name="Tromer E.C."/>
            <person name="Curtis B.A."/>
            <person name="Jerlstrom-Hultqvist J."/>
            <person name="Kolisko M."/>
            <person name="Yi Z."/>
            <person name="Salas-Leiva J.S."/>
            <person name="Gallot-Lavallee L."/>
            <person name="Kops G.J.P.L."/>
            <person name="Archibald J.M."/>
            <person name="Simpson A.G.B."/>
            <person name="Roger A.J."/>
        </authorList>
    </citation>
    <scope>NUCLEOTIDE SEQUENCE</scope>
    <source>
        <strain evidence="5">BICM</strain>
    </source>
</reference>